<dbReference type="RefSeq" id="WP_128978733.1">
    <property type="nucleotide sequence ID" value="NZ_CP053836.1"/>
</dbReference>
<organism evidence="1 4">
    <name type="scientific">Halarcobacter ebronensis</name>
    <dbReference type="NCBI Taxonomy" id="1462615"/>
    <lineage>
        <taxon>Bacteria</taxon>
        <taxon>Pseudomonadati</taxon>
        <taxon>Campylobacterota</taxon>
        <taxon>Epsilonproteobacteria</taxon>
        <taxon>Campylobacterales</taxon>
        <taxon>Arcobacteraceae</taxon>
        <taxon>Halarcobacter</taxon>
    </lineage>
</organism>
<comment type="caution">
    <text evidence="1">The sequence shown here is derived from an EMBL/GenBank/DDBJ whole genome shotgun (WGS) entry which is preliminary data.</text>
</comment>
<dbReference type="Proteomes" id="UP000290172">
    <property type="component" value="Unassembled WGS sequence"/>
</dbReference>
<dbReference type="Proteomes" id="UP000289758">
    <property type="component" value="Unassembled WGS sequence"/>
</dbReference>
<dbReference type="EMBL" id="PDKK01000003">
    <property type="protein sequence ID" value="RXK06916.1"/>
    <property type="molecule type" value="Genomic_DNA"/>
</dbReference>
<dbReference type="AlphaFoldDB" id="A0A4Q0YKL2"/>
<evidence type="ECO:0000313" key="4">
    <source>
        <dbReference type="Proteomes" id="UP000290172"/>
    </source>
</evidence>
<sequence length="125" mass="14553">MVDKIVTEMIELVKEMQSYIEQDIEDIKNAKHAELLNRNDIKQELIDSITLYKQKLNEAIVAEMKEGIDVNIYRDKVDNLEVELRTLYDLNRKLALIVEPIQKMYKDIVDEIAENNGGVIFDVKA</sequence>
<proteinExistence type="predicted"/>
<reference evidence="3 4" key="1">
    <citation type="submission" date="2017-10" db="EMBL/GenBank/DDBJ databases">
        <title>Genomics of the genus Arcobacter.</title>
        <authorList>
            <person name="Perez-Cataluna A."/>
            <person name="Figueras M.J."/>
        </authorList>
    </citation>
    <scope>NUCLEOTIDE SEQUENCE [LARGE SCALE GENOMIC DNA]</scope>
    <source>
        <strain evidence="2 3">CECT 8441</strain>
        <strain evidence="1 4">CECT 8993</strain>
    </source>
</reference>
<protein>
    <submittedName>
        <fullName evidence="1">Uncharacterized protein</fullName>
    </submittedName>
</protein>
<accession>A0A4Q0YKL2</accession>
<evidence type="ECO:0000313" key="3">
    <source>
        <dbReference type="Proteomes" id="UP000289758"/>
    </source>
</evidence>
<evidence type="ECO:0000313" key="1">
    <source>
        <dbReference type="EMBL" id="RXJ69591.1"/>
    </source>
</evidence>
<keyword evidence="3" id="KW-1185">Reference proteome</keyword>
<gene>
    <name evidence="2" type="ORF">CRV07_05670</name>
    <name evidence="1" type="ORF">CRV08_02485</name>
</gene>
<dbReference type="EMBL" id="PDKJ01000002">
    <property type="protein sequence ID" value="RXJ69591.1"/>
    <property type="molecule type" value="Genomic_DNA"/>
</dbReference>
<dbReference type="OrthoDB" id="5334106at2"/>
<name>A0A4Q0YKL2_9BACT</name>
<evidence type="ECO:0000313" key="2">
    <source>
        <dbReference type="EMBL" id="RXK06916.1"/>
    </source>
</evidence>